<evidence type="ECO:0000256" key="3">
    <source>
        <dbReference type="ARBA" id="ARBA00023125"/>
    </source>
</evidence>
<dbReference type="InterPro" id="IPR000847">
    <property type="entry name" value="LysR_HTH_N"/>
</dbReference>
<evidence type="ECO:0000256" key="1">
    <source>
        <dbReference type="ARBA" id="ARBA00009437"/>
    </source>
</evidence>
<dbReference type="Pfam" id="PF03466">
    <property type="entry name" value="LysR_substrate"/>
    <property type="match status" value="1"/>
</dbReference>
<keyword evidence="2" id="KW-0805">Transcription regulation</keyword>
<dbReference type="Pfam" id="PF00126">
    <property type="entry name" value="HTH_1"/>
    <property type="match status" value="1"/>
</dbReference>
<dbReference type="STRING" id="679197.HMPREF9336_01342"/>
<feature type="domain" description="HTH lysR-type" evidence="6">
    <location>
        <begin position="8"/>
        <end position="65"/>
    </location>
</feature>
<gene>
    <name evidence="7" type="ORF">HMPREF9336_01342</name>
</gene>
<keyword evidence="4" id="KW-0804">Transcription</keyword>
<dbReference type="GO" id="GO:0000976">
    <property type="term" value="F:transcription cis-regulatory region binding"/>
    <property type="evidence" value="ECO:0007669"/>
    <property type="project" value="TreeGrafter"/>
</dbReference>
<dbReference type="PANTHER" id="PTHR30126:SF39">
    <property type="entry name" value="HTH-TYPE TRANSCRIPTIONAL REGULATOR CYSL"/>
    <property type="match status" value="1"/>
</dbReference>
<accession>E5XPC0</accession>
<feature type="region of interest" description="Disordered" evidence="5">
    <location>
        <begin position="184"/>
        <end position="205"/>
    </location>
</feature>
<feature type="compositionally biased region" description="Polar residues" evidence="5">
    <location>
        <begin position="187"/>
        <end position="197"/>
    </location>
</feature>
<dbReference type="eggNOG" id="COG0583">
    <property type="taxonomic scope" value="Bacteria"/>
</dbReference>
<keyword evidence="8" id="KW-1185">Reference proteome</keyword>
<organism evidence="7 8">
    <name type="scientific">Segniliparus rugosus (strain ATCC BAA-974 / DSM 45345 / CCUG 50838 / CIP 108380 / JCM 13579 / CDC 945)</name>
    <dbReference type="NCBI Taxonomy" id="679197"/>
    <lineage>
        <taxon>Bacteria</taxon>
        <taxon>Bacillati</taxon>
        <taxon>Actinomycetota</taxon>
        <taxon>Actinomycetes</taxon>
        <taxon>Mycobacteriales</taxon>
        <taxon>Segniliparaceae</taxon>
        <taxon>Segniliparus</taxon>
    </lineage>
</organism>
<dbReference type="HOGENOM" id="CLU_039613_6_1_11"/>
<dbReference type="PANTHER" id="PTHR30126">
    <property type="entry name" value="HTH-TYPE TRANSCRIPTIONAL REGULATOR"/>
    <property type="match status" value="1"/>
</dbReference>
<dbReference type="SUPFAM" id="SSF46785">
    <property type="entry name" value="Winged helix' DNA-binding domain"/>
    <property type="match status" value="1"/>
</dbReference>
<dbReference type="GO" id="GO:0003700">
    <property type="term" value="F:DNA-binding transcription factor activity"/>
    <property type="evidence" value="ECO:0007669"/>
    <property type="project" value="InterPro"/>
</dbReference>
<dbReference type="PRINTS" id="PR00039">
    <property type="entry name" value="HTHLYSR"/>
</dbReference>
<keyword evidence="3" id="KW-0238">DNA-binding</keyword>
<dbReference type="Proteomes" id="UP000004816">
    <property type="component" value="Unassembled WGS sequence"/>
</dbReference>
<evidence type="ECO:0000256" key="4">
    <source>
        <dbReference type="ARBA" id="ARBA00023163"/>
    </source>
</evidence>
<dbReference type="SUPFAM" id="SSF53850">
    <property type="entry name" value="Periplasmic binding protein-like II"/>
    <property type="match status" value="1"/>
</dbReference>
<reference evidence="7 8" key="1">
    <citation type="journal article" date="2011" name="Stand. Genomic Sci.">
        <title>High quality draft genome sequence of Segniliparus rugosus CDC 945(T)= (ATCC BAA-974(T)).</title>
        <authorList>
            <person name="Earl A.M."/>
            <person name="Desjardins C.A."/>
            <person name="Fitzgerald M.G."/>
            <person name="Arachchi H.M."/>
            <person name="Zeng Q."/>
            <person name="Mehta T."/>
            <person name="Griggs A."/>
            <person name="Birren B.W."/>
            <person name="Toney N.C."/>
            <person name="Carr J."/>
            <person name="Posey J."/>
            <person name="Butler W.R."/>
        </authorList>
    </citation>
    <scope>NUCLEOTIDE SEQUENCE [LARGE SCALE GENOMIC DNA]</scope>
    <source>
        <strain evidence="8">ATCC BAA-974 / DSM 45345 / CCUG 50838 / CIP 108380 / JCM 13579 / CDC 945</strain>
    </source>
</reference>
<comment type="caution">
    <text evidence="7">The sequence shown here is derived from an EMBL/GenBank/DDBJ whole genome shotgun (WGS) entry which is preliminary data.</text>
</comment>
<evidence type="ECO:0000256" key="2">
    <source>
        <dbReference type="ARBA" id="ARBA00023015"/>
    </source>
</evidence>
<evidence type="ECO:0000313" key="7">
    <source>
        <dbReference type="EMBL" id="EFV13811.1"/>
    </source>
</evidence>
<evidence type="ECO:0000256" key="5">
    <source>
        <dbReference type="SAM" id="MobiDB-lite"/>
    </source>
</evidence>
<dbReference type="OrthoDB" id="9808620at2"/>
<dbReference type="PROSITE" id="PS50931">
    <property type="entry name" value="HTH_LYSR"/>
    <property type="match status" value="1"/>
</dbReference>
<dbReference type="InterPro" id="IPR005119">
    <property type="entry name" value="LysR_subst-bd"/>
</dbReference>
<dbReference type="AlphaFoldDB" id="E5XPC0"/>
<protein>
    <submittedName>
        <fullName evidence="7">ModE molybdate transport repressor domain-containing protein</fullName>
    </submittedName>
</protein>
<dbReference type="EMBL" id="ACZI02000003">
    <property type="protein sequence ID" value="EFV13811.1"/>
    <property type="molecule type" value="Genomic_DNA"/>
</dbReference>
<dbReference type="Gene3D" id="1.10.10.10">
    <property type="entry name" value="Winged helix-like DNA-binding domain superfamily/Winged helix DNA-binding domain"/>
    <property type="match status" value="1"/>
</dbReference>
<evidence type="ECO:0000313" key="8">
    <source>
        <dbReference type="Proteomes" id="UP000004816"/>
    </source>
</evidence>
<sequence length="306" mass="31628">MVLPARVPELAALDVVASVARRGSMGAAARELGLSQQAVSARVRAVERELGLRLFRRSPGGTALTGSGSAVLEWAGAILDSAEKFAAGVEALRGQSSSVRVAASMTVAECLVPSWVVALRNLHPDGQIRVSPMNSASAMAAVLAGEADIGFVECAETGAGLDSRPIGRDELLVVVPRSHPWARSGRVSPSTLASTPLVQREPGSGTRDVFEEALAGRVERPLAPPLLELSSVTALKTAAATAEAPAVLSSLSVAGELAEGRLVRIEVEGLRMPRVLRAVWPVGARLRGPAGDLVALAARRPAGAKM</sequence>
<evidence type="ECO:0000259" key="6">
    <source>
        <dbReference type="PROSITE" id="PS50931"/>
    </source>
</evidence>
<comment type="similarity">
    <text evidence="1">Belongs to the LysR transcriptional regulatory family.</text>
</comment>
<name>E5XPC0_SEGRC</name>
<proteinExistence type="inferred from homology"/>
<dbReference type="RefSeq" id="WP_007468933.1">
    <property type="nucleotide sequence ID" value="NZ_KI391954.1"/>
</dbReference>
<dbReference type="Gene3D" id="3.40.190.10">
    <property type="entry name" value="Periplasmic binding protein-like II"/>
    <property type="match status" value="2"/>
</dbReference>
<dbReference type="InterPro" id="IPR036388">
    <property type="entry name" value="WH-like_DNA-bd_sf"/>
</dbReference>
<dbReference type="InterPro" id="IPR036390">
    <property type="entry name" value="WH_DNA-bd_sf"/>
</dbReference>